<reference evidence="4" key="1">
    <citation type="journal article" date="2014" name="Genome Announc.">
        <title>Draft genome sequence of Colletotrichum sublineola, a destructive pathogen of cultivated sorghum.</title>
        <authorList>
            <person name="Baroncelli R."/>
            <person name="Sanz-Martin J.M."/>
            <person name="Rech G.E."/>
            <person name="Sukno S.A."/>
            <person name="Thon M.R."/>
        </authorList>
    </citation>
    <scope>NUCLEOTIDE SEQUENCE [LARGE SCALE GENOMIC DNA]</scope>
    <source>
        <strain evidence="4">TX430BB</strain>
    </source>
</reference>
<protein>
    <submittedName>
        <fullName evidence="3">Putative short-chain dehydrogenase/reductase SDR</fullName>
    </submittedName>
</protein>
<dbReference type="EMBL" id="JMSE01000640">
    <property type="protein sequence ID" value="KDN68642.1"/>
    <property type="molecule type" value="Genomic_DNA"/>
</dbReference>
<keyword evidence="4" id="KW-1185">Reference proteome</keyword>
<keyword evidence="2" id="KW-0560">Oxidoreductase</keyword>
<name>A0A066XIB9_COLSU</name>
<dbReference type="Gene3D" id="3.40.50.720">
    <property type="entry name" value="NAD(P)-binding Rossmann-like Domain"/>
    <property type="match status" value="1"/>
</dbReference>
<dbReference type="GO" id="GO:0016491">
    <property type="term" value="F:oxidoreductase activity"/>
    <property type="evidence" value="ECO:0007669"/>
    <property type="project" value="UniProtKB-KW"/>
</dbReference>
<dbReference type="InterPro" id="IPR036291">
    <property type="entry name" value="NAD(P)-bd_dom_sf"/>
</dbReference>
<dbReference type="PANTHER" id="PTHR43669:SF4">
    <property type="entry name" value="SHORT-CHAIN DEHYDROGENASE"/>
    <property type="match status" value="1"/>
</dbReference>
<evidence type="ECO:0000256" key="1">
    <source>
        <dbReference type="ARBA" id="ARBA00006484"/>
    </source>
</evidence>
<dbReference type="AlphaFoldDB" id="A0A066XIB9"/>
<dbReference type="OrthoDB" id="5336600at2759"/>
<dbReference type="HOGENOM" id="CLU_103010_1_0_1"/>
<gene>
    <name evidence="3" type="ORF">CSUB01_03101</name>
</gene>
<sequence length="288" mass="31032">MQMMKSSGSLHHATDPLRQRVDLDAALDDVGRQRGRETRSIRPLSMEKRIKMAPIALILGAGKNIGAGVAAHFSAAGYSIALVARGFPAPSPSTDPETGHLRIRADLADPAQVRDAFAQARQHFGGAPPRVVVYNAATLTPPPDAGNLFSLPVEQVEADLRLMNSSAWVAAGEAVRGWTEDADAEEGRKGRFIYTGNILNVTKLPVPALVTLGIGKNAAWSWVELADALYKDTKGWRFFYADERKADGSSIGNVPDANSNGKFYLELAEGAKDLPSTVTFVDGKYKKF</sequence>
<proteinExistence type="inferred from homology"/>
<organism evidence="3 4">
    <name type="scientific">Colletotrichum sublineola</name>
    <name type="common">Sorghum anthracnose fungus</name>
    <dbReference type="NCBI Taxonomy" id="1173701"/>
    <lineage>
        <taxon>Eukaryota</taxon>
        <taxon>Fungi</taxon>
        <taxon>Dikarya</taxon>
        <taxon>Ascomycota</taxon>
        <taxon>Pezizomycotina</taxon>
        <taxon>Sordariomycetes</taxon>
        <taxon>Hypocreomycetidae</taxon>
        <taxon>Glomerellales</taxon>
        <taxon>Glomerellaceae</taxon>
        <taxon>Colletotrichum</taxon>
        <taxon>Colletotrichum graminicola species complex</taxon>
    </lineage>
</organism>
<dbReference type="OMA" id="NWLNAVT"/>
<comment type="caution">
    <text evidence="3">The sequence shown here is derived from an EMBL/GenBank/DDBJ whole genome shotgun (WGS) entry which is preliminary data.</text>
</comment>
<dbReference type="PANTHER" id="PTHR43669">
    <property type="entry name" value="5-KETO-D-GLUCONATE 5-REDUCTASE"/>
    <property type="match status" value="1"/>
</dbReference>
<dbReference type="Proteomes" id="UP000027238">
    <property type="component" value="Unassembled WGS sequence"/>
</dbReference>
<dbReference type="STRING" id="1173701.A0A066XIB9"/>
<evidence type="ECO:0000256" key="2">
    <source>
        <dbReference type="ARBA" id="ARBA00023002"/>
    </source>
</evidence>
<accession>A0A066XIB9</accession>
<dbReference type="CDD" id="cd05233">
    <property type="entry name" value="SDR_c"/>
    <property type="match status" value="1"/>
</dbReference>
<evidence type="ECO:0000313" key="4">
    <source>
        <dbReference type="Proteomes" id="UP000027238"/>
    </source>
</evidence>
<comment type="similarity">
    <text evidence="1">Belongs to the short-chain dehydrogenases/reductases (SDR) family.</text>
</comment>
<dbReference type="eggNOG" id="KOG1014">
    <property type="taxonomic scope" value="Eukaryota"/>
</dbReference>
<evidence type="ECO:0000313" key="3">
    <source>
        <dbReference type="EMBL" id="KDN68642.1"/>
    </source>
</evidence>
<dbReference type="SUPFAM" id="SSF51735">
    <property type="entry name" value="NAD(P)-binding Rossmann-fold domains"/>
    <property type="match status" value="1"/>
</dbReference>